<organism evidence="2 3">
    <name type="scientific">Aegilops tauschii subsp. strangulata</name>
    <name type="common">Goatgrass</name>
    <dbReference type="NCBI Taxonomy" id="200361"/>
    <lineage>
        <taxon>Eukaryota</taxon>
        <taxon>Viridiplantae</taxon>
        <taxon>Streptophyta</taxon>
        <taxon>Embryophyta</taxon>
        <taxon>Tracheophyta</taxon>
        <taxon>Spermatophyta</taxon>
        <taxon>Magnoliopsida</taxon>
        <taxon>Liliopsida</taxon>
        <taxon>Poales</taxon>
        <taxon>Poaceae</taxon>
        <taxon>BOP clade</taxon>
        <taxon>Pooideae</taxon>
        <taxon>Triticodae</taxon>
        <taxon>Triticeae</taxon>
        <taxon>Triticinae</taxon>
        <taxon>Aegilops</taxon>
    </lineage>
</organism>
<protein>
    <submittedName>
        <fullName evidence="2">Uncharacterized protein</fullName>
    </submittedName>
</protein>
<sequence>MEQMGNRTSQTTHEANGNQSLLHFACPNGPLEGLHLLEGERINIQANRGTTNLRTADRPGLLERGDGGLQLRGNGAQRHSYQQTRRWLRGRRRGRRRRLGFPS</sequence>
<reference evidence="2" key="3">
    <citation type="journal article" date="2017" name="Nature">
        <title>Genome sequence of the progenitor of the wheat D genome Aegilops tauschii.</title>
        <authorList>
            <person name="Luo M.C."/>
            <person name="Gu Y.Q."/>
            <person name="Puiu D."/>
            <person name="Wang H."/>
            <person name="Twardziok S.O."/>
            <person name="Deal K.R."/>
            <person name="Huo N."/>
            <person name="Zhu T."/>
            <person name="Wang L."/>
            <person name="Wang Y."/>
            <person name="McGuire P.E."/>
            <person name="Liu S."/>
            <person name="Long H."/>
            <person name="Ramasamy R.K."/>
            <person name="Rodriguez J.C."/>
            <person name="Van S.L."/>
            <person name="Yuan L."/>
            <person name="Wang Z."/>
            <person name="Xia Z."/>
            <person name="Xiao L."/>
            <person name="Anderson O.D."/>
            <person name="Ouyang S."/>
            <person name="Liang Y."/>
            <person name="Zimin A.V."/>
            <person name="Pertea G."/>
            <person name="Qi P."/>
            <person name="Bennetzen J.L."/>
            <person name="Dai X."/>
            <person name="Dawson M.W."/>
            <person name="Muller H.G."/>
            <person name="Kugler K."/>
            <person name="Rivarola-Duarte L."/>
            <person name="Spannagl M."/>
            <person name="Mayer K.F.X."/>
            <person name="Lu F.H."/>
            <person name="Bevan M.W."/>
            <person name="Leroy P."/>
            <person name="Li P."/>
            <person name="You F.M."/>
            <person name="Sun Q."/>
            <person name="Liu Z."/>
            <person name="Lyons E."/>
            <person name="Wicker T."/>
            <person name="Salzberg S.L."/>
            <person name="Devos K.M."/>
            <person name="Dvorak J."/>
        </authorList>
    </citation>
    <scope>NUCLEOTIDE SEQUENCE [LARGE SCALE GENOMIC DNA]</scope>
    <source>
        <strain evidence="2">cv. AL8/78</strain>
    </source>
</reference>
<reference evidence="2" key="5">
    <citation type="journal article" date="2021" name="G3 (Bethesda)">
        <title>Aegilops tauschii genome assembly Aet v5.0 features greater sequence contiguity and improved annotation.</title>
        <authorList>
            <person name="Wang L."/>
            <person name="Zhu T."/>
            <person name="Rodriguez J.C."/>
            <person name="Deal K.R."/>
            <person name="Dubcovsky J."/>
            <person name="McGuire P.E."/>
            <person name="Lux T."/>
            <person name="Spannagl M."/>
            <person name="Mayer K.F.X."/>
            <person name="Baldrich P."/>
            <person name="Meyers B.C."/>
            <person name="Huo N."/>
            <person name="Gu Y.Q."/>
            <person name="Zhou H."/>
            <person name="Devos K.M."/>
            <person name="Bennetzen J.L."/>
            <person name="Unver T."/>
            <person name="Budak H."/>
            <person name="Gulick P.J."/>
            <person name="Galiba G."/>
            <person name="Kalapos B."/>
            <person name="Nelson D.R."/>
            <person name="Li P."/>
            <person name="You F.M."/>
            <person name="Luo M.C."/>
            <person name="Dvorak J."/>
        </authorList>
    </citation>
    <scope>NUCLEOTIDE SEQUENCE [LARGE SCALE GENOMIC DNA]</scope>
    <source>
        <strain evidence="2">cv. AL8/78</strain>
    </source>
</reference>
<reference evidence="3" key="2">
    <citation type="journal article" date="2017" name="Nat. Plants">
        <title>The Aegilops tauschii genome reveals multiple impacts of transposons.</title>
        <authorList>
            <person name="Zhao G."/>
            <person name="Zou C."/>
            <person name="Li K."/>
            <person name="Wang K."/>
            <person name="Li T."/>
            <person name="Gao L."/>
            <person name="Zhang X."/>
            <person name="Wang H."/>
            <person name="Yang Z."/>
            <person name="Liu X."/>
            <person name="Jiang W."/>
            <person name="Mao L."/>
            <person name="Kong X."/>
            <person name="Jiao Y."/>
            <person name="Jia J."/>
        </authorList>
    </citation>
    <scope>NUCLEOTIDE SEQUENCE [LARGE SCALE GENOMIC DNA]</scope>
    <source>
        <strain evidence="3">cv. AL8/78</strain>
    </source>
</reference>
<evidence type="ECO:0000313" key="3">
    <source>
        <dbReference type="Proteomes" id="UP000015105"/>
    </source>
</evidence>
<reference evidence="2" key="4">
    <citation type="submission" date="2019-03" db="UniProtKB">
        <authorList>
            <consortium name="EnsemblPlants"/>
        </authorList>
    </citation>
    <scope>IDENTIFICATION</scope>
</reference>
<feature type="compositionally biased region" description="Basic residues" evidence="1">
    <location>
        <begin position="86"/>
        <end position="103"/>
    </location>
</feature>
<proteinExistence type="predicted"/>
<accession>A0A453DW15</accession>
<reference evidence="3" key="1">
    <citation type="journal article" date="2014" name="Science">
        <title>Ancient hybridizations among the ancestral genomes of bread wheat.</title>
        <authorList>
            <consortium name="International Wheat Genome Sequencing Consortium,"/>
            <person name="Marcussen T."/>
            <person name="Sandve S.R."/>
            <person name="Heier L."/>
            <person name="Spannagl M."/>
            <person name="Pfeifer M."/>
            <person name="Jakobsen K.S."/>
            <person name="Wulff B.B."/>
            <person name="Steuernagel B."/>
            <person name="Mayer K.F."/>
            <person name="Olsen O.A."/>
        </authorList>
    </citation>
    <scope>NUCLEOTIDE SEQUENCE [LARGE SCALE GENOMIC DNA]</scope>
    <source>
        <strain evidence="3">cv. AL8/78</strain>
    </source>
</reference>
<dbReference type="Proteomes" id="UP000015105">
    <property type="component" value="Chromosome 3D"/>
</dbReference>
<dbReference type="AlphaFoldDB" id="A0A453DW15"/>
<evidence type="ECO:0000256" key="1">
    <source>
        <dbReference type="SAM" id="MobiDB-lite"/>
    </source>
</evidence>
<feature type="region of interest" description="Disordered" evidence="1">
    <location>
        <begin position="1"/>
        <end position="21"/>
    </location>
</feature>
<dbReference type="Gramene" id="AET3Gv20122600.1">
    <property type="protein sequence ID" value="AET3Gv20122600.1"/>
    <property type="gene ID" value="AET3Gv20122600"/>
</dbReference>
<feature type="compositionally biased region" description="Basic and acidic residues" evidence="1">
    <location>
        <begin position="55"/>
        <end position="66"/>
    </location>
</feature>
<dbReference type="EnsemblPlants" id="AET3Gv20122600.1">
    <property type="protein sequence ID" value="AET3Gv20122600.1"/>
    <property type="gene ID" value="AET3Gv20122600"/>
</dbReference>
<keyword evidence="3" id="KW-1185">Reference proteome</keyword>
<name>A0A453DW15_AEGTS</name>
<evidence type="ECO:0000313" key="2">
    <source>
        <dbReference type="EnsemblPlants" id="AET3Gv20122600.1"/>
    </source>
</evidence>
<feature type="region of interest" description="Disordered" evidence="1">
    <location>
        <begin position="54"/>
        <end position="103"/>
    </location>
</feature>